<evidence type="ECO:0000256" key="1">
    <source>
        <dbReference type="ARBA" id="ARBA00004337"/>
    </source>
</evidence>
<comment type="similarity">
    <text evidence="3 10">Belongs to the nonaspanin (TM9SF) (TC 9.A.2) family.</text>
</comment>
<name>A0A218WLE0_PUNGR</name>
<dbReference type="OrthoDB" id="1666796at2759"/>
<keyword evidence="9 10" id="KW-0472">Membrane</keyword>
<evidence type="ECO:0000256" key="8">
    <source>
        <dbReference type="ARBA" id="ARBA00023034"/>
    </source>
</evidence>
<keyword evidence="14" id="KW-1185">Reference proteome</keyword>
<comment type="subcellular location">
    <subcellularLocation>
        <location evidence="1">Endosome membrane</location>
        <topology evidence="1">Multi-pass membrane protein</topology>
    </subcellularLocation>
    <subcellularLocation>
        <location evidence="2">Golgi apparatus membrane</location>
        <topology evidence="2">Multi-pass membrane protein</topology>
    </subcellularLocation>
</comment>
<feature type="signal peptide" evidence="10">
    <location>
        <begin position="1"/>
        <end position="28"/>
    </location>
</feature>
<evidence type="ECO:0000256" key="10">
    <source>
        <dbReference type="RuleBase" id="RU363079"/>
    </source>
</evidence>
<proteinExistence type="inferred from homology"/>
<dbReference type="GO" id="GO:0072657">
    <property type="term" value="P:protein localization to membrane"/>
    <property type="evidence" value="ECO:0007669"/>
    <property type="project" value="TreeGrafter"/>
</dbReference>
<feature type="chain" id="PRO_5013981597" description="Transmembrane 9 superfamily member" evidence="10">
    <location>
        <begin position="29"/>
        <end position="596"/>
    </location>
</feature>
<evidence type="ECO:0000256" key="4">
    <source>
        <dbReference type="ARBA" id="ARBA00022692"/>
    </source>
</evidence>
<evidence type="ECO:0000313" key="13">
    <source>
        <dbReference type="Proteomes" id="UP000197138"/>
    </source>
</evidence>
<dbReference type="PANTHER" id="PTHR10766">
    <property type="entry name" value="TRANSMEMBRANE 9 SUPERFAMILY PROTEIN"/>
    <property type="match status" value="1"/>
</dbReference>
<feature type="transmembrane region" description="Helical" evidence="10">
    <location>
        <begin position="366"/>
        <end position="385"/>
    </location>
</feature>
<reference evidence="12 14" key="3">
    <citation type="submission" date="2017-11" db="EMBL/GenBank/DDBJ databases">
        <title>De-novo sequencing of pomegranate (Punica granatum L.) genome.</title>
        <authorList>
            <person name="Akparov Z."/>
            <person name="Amiraslanov A."/>
            <person name="Hajiyeva S."/>
            <person name="Abbasov M."/>
            <person name="Kaur K."/>
            <person name="Hamwieh A."/>
            <person name="Solovyev V."/>
            <person name="Salamov A."/>
            <person name="Braich B."/>
            <person name="Kosarev P."/>
            <person name="Mahmoud A."/>
            <person name="Hajiyev E."/>
            <person name="Babayeva S."/>
            <person name="Izzatullayeva V."/>
            <person name="Mammadov A."/>
            <person name="Mammadov A."/>
            <person name="Sharifova S."/>
            <person name="Ojaghi J."/>
            <person name="Eynullazada K."/>
            <person name="Bayramov B."/>
            <person name="Abdulazimova A."/>
            <person name="Shahmuradov I."/>
        </authorList>
    </citation>
    <scope>NUCLEOTIDE SEQUENCE [LARGE SCALE GENOMIC DNA]</scope>
    <source>
        <strain evidence="12">AG2017</strain>
        <strain evidence="14">cv. AG2017</strain>
        <tissue evidence="12">Leaf</tissue>
    </source>
</reference>
<dbReference type="PANTHER" id="PTHR10766:SF119">
    <property type="entry name" value="TRANSMEMBRANE 9 SUPERFAMILY MEMBER 5"/>
    <property type="match status" value="1"/>
</dbReference>
<dbReference type="Proteomes" id="UP000197138">
    <property type="component" value="Unassembled WGS sequence"/>
</dbReference>
<protein>
    <recommendedName>
        <fullName evidence="10">Transmembrane 9 superfamily member</fullName>
    </recommendedName>
</protein>
<dbReference type="EMBL" id="MTKT01003950">
    <property type="protein sequence ID" value="OWM73657.1"/>
    <property type="molecule type" value="Genomic_DNA"/>
</dbReference>
<feature type="transmembrane region" description="Helical" evidence="10">
    <location>
        <begin position="295"/>
        <end position="325"/>
    </location>
</feature>
<dbReference type="Proteomes" id="UP000233551">
    <property type="component" value="Unassembled WGS sequence"/>
</dbReference>
<evidence type="ECO:0000256" key="6">
    <source>
        <dbReference type="ARBA" id="ARBA00022753"/>
    </source>
</evidence>
<evidence type="ECO:0000256" key="3">
    <source>
        <dbReference type="ARBA" id="ARBA00005227"/>
    </source>
</evidence>
<dbReference type="EMBL" id="PGOL01001843">
    <property type="protein sequence ID" value="PKI53689.1"/>
    <property type="molecule type" value="Genomic_DNA"/>
</dbReference>
<evidence type="ECO:0000313" key="11">
    <source>
        <dbReference type="EMBL" id="OWM73657.1"/>
    </source>
</evidence>
<feature type="transmembrane region" description="Helical" evidence="10">
    <location>
        <begin position="491"/>
        <end position="515"/>
    </location>
</feature>
<reference evidence="13" key="1">
    <citation type="journal article" date="2017" name="Plant J.">
        <title>The pomegranate (Punica granatum L.) genome and the genomics of punicalagin biosynthesis.</title>
        <authorList>
            <person name="Qin G."/>
            <person name="Xu C."/>
            <person name="Ming R."/>
            <person name="Tang H."/>
            <person name="Guyot R."/>
            <person name="Kramer E.M."/>
            <person name="Hu Y."/>
            <person name="Yi X."/>
            <person name="Qi Y."/>
            <person name="Xu X."/>
            <person name="Gao Z."/>
            <person name="Pan H."/>
            <person name="Jian J."/>
            <person name="Tian Y."/>
            <person name="Yue Z."/>
            <person name="Xu Y."/>
        </authorList>
    </citation>
    <scope>NUCLEOTIDE SEQUENCE [LARGE SCALE GENOMIC DNA]</scope>
    <source>
        <strain evidence="13">cv. Dabenzi</strain>
    </source>
</reference>
<feature type="transmembrane region" description="Helical" evidence="10">
    <location>
        <begin position="331"/>
        <end position="354"/>
    </location>
</feature>
<dbReference type="GeneID" id="116200940"/>
<evidence type="ECO:0000256" key="9">
    <source>
        <dbReference type="ARBA" id="ARBA00023136"/>
    </source>
</evidence>
<feature type="transmembrane region" description="Helical" evidence="10">
    <location>
        <begin position="450"/>
        <end position="471"/>
    </location>
</feature>
<dbReference type="InterPro" id="IPR004240">
    <property type="entry name" value="EMP70"/>
</dbReference>
<evidence type="ECO:0000256" key="7">
    <source>
        <dbReference type="ARBA" id="ARBA00022989"/>
    </source>
</evidence>
<accession>A0A218WLE0</accession>
<keyword evidence="7 10" id="KW-1133">Transmembrane helix</keyword>
<evidence type="ECO:0000313" key="14">
    <source>
        <dbReference type="Proteomes" id="UP000233551"/>
    </source>
</evidence>
<keyword evidence="6" id="KW-0967">Endosome</keyword>
<sequence>MSGKALNRNLIFWLCFLGNPALWHPSTAASPGDRRLYNVGDHVPLFANKVGPLHNPSETYQYYDLPFCRPDPLIPKRESLGEVLSGDRLTNTLYSLKFGEVKTGVTLCKKRLSRDEVAMFRDAVINDFYFQMHYDDLPLWGFIGKIEDSNWALEEMMPRYYLFKHIKFDAFYNGNQIIEIRAFGHPNHVVDITEDDEVDMEFTYSVFWNTTSTRFEDRMNRYLQTSMLPINKQIHWFSLLNSLVVLVLLMGLFALLFMRRLNNDLRMCSGGDEEEDKEAGWKYIRGDVFRLPSNLSLLCATLGSGMQILTMLCFLFILSFLGILYPYNRGALSTALVLAYTFTSVIAGSTAAYFHNQFAETGWERSVLLAGILYPGPVFLIMSIINTISMAYQSTVALPFGSIVVILLLYTLIAVPLLALGGLIGHRFRPEFQAPSPTNKQARGLPLLPWYRKALSDMFIGGLLSFSAVFLELHQVSASLWGFKISALPGTLFITFIILVVLTVILSIGLTFTQLSSEDHRWWWRSVLRGGAMAIYMFGYSIYFYAKSNMSGFMQLSVFLGYNALMSYAFFLMLGTVSFLASFTFIHRIYQAIKSE</sequence>
<feature type="transmembrane region" description="Helical" evidence="10">
    <location>
        <begin position="566"/>
        <end position="586"/>
    </location>
</feature>
<dbReference type="AlphaFoldDB" id="A0A218WLE0"/>
<organism evidence="11 13">
    <name type="scientific">Punica granatum</name>
    <name type="common">Pomegranate</name>
    <dbReference type="NCBI Taxonomy" id="22663"/>
    <lineage>
        <taxon>Eukaryota</taxon>
        <taxon>Viridiplantae</taxon>
        <taxon>Streptophyta</taxon>
        <taxon>Embryophyta</taxon>
        <taxon>Tracheophyta</taxon>
        <taxon>Spermatophyta</taxon>
        <taxon>Magnoliopsida</taxon>
        <taxon>eudicotyledons</taxon>
        <taxon>Gunneridae</taxon>
        <taxon>Pentapetalae</taxon>
        <taxon>rosids</taxon>
        <taxon>malvids</taxon>
        <taxon>Myrtales</taxon>
        <taxon>Lythraceae</taxon>
        <taxon>Punica</taxon>
    </lineage>
</organism>
<feature type="transmembrane region" description="Helical" evidence="10">
    <location>
        <begin position="527"/>
        <end position="546"/>
    </location>
</feature>
<keyword evidence="4 10" id="KW-0812">Transmembrane</keyword>
<comment type="caution">
    <text evidence="11">The sequence shown here is derived from an EMBL/GenBank/DDBJ whole genome shotgun (WGS) entry which is preliminary data.</text>
</comment>
<evidence type="ECO:0000256" key="5">
    <source>
        <dbReference type="ARBA" id="ARBA00022729"/>
    </source>
</evidence>
<dbReference type="Pfam" id="PF02990">
    <property type="entry name" value="EMP70"/>
    <property type="match status" value="1"/>
</dbReference>
<feature type="transmembrane region" description="Helical" evidence="10">
    <location>
        <begin position="234"/>
        <end position="257"/>
    </location>
</feature>
<dbReference type="STRING" id="22663.A0A218WLE0"/>
<reference evidence="11" key="2">
    <citation type="submission" date="2017-06" db="EMBL/GenBank/DDBJ databases">
        <title>The pomegranate genome and the genomics of punicalagin biosynthesis.</title>
        <authorList>
            <person name="Xu C."/>
        </authorList>
    </citation>
    <scope>NUCLEOTIDE SEQUENCE [LARGE SCALE GENOMIC DNA]</scope>
    <source>
        <tissue evidence="11">Fresh leaf</tissue>
    </source>
</reference>
<feature type="transmembrane region" description="Helical" evidence="10">
    <location>
        <begin position="397"/>
        <end position="420"/>
    </location>
</feature>
<dbReference type="GO" id="GO:0010008">
    <property type="term" value="C:endosome membrane"/>
    <property type="evidence" value="ECO:0007669"/>
    <property type="project" value="UniProtKB-SubCell"/>
</dbReference>
<evidence type="ECO:0000256" key="2">
    <source>
        <dbReference type="ARBA" id="ARBA00004653"/>
    </source>
</evidence>
<evidence type="ECO:0000313" key="12">
    <source>
        <dbReference type="EMBL" id="PKI53689.1"/>
    </source>
</evidence>
<gene>
    <name evidence="11" type="ORF">CDL15_Pgr026756</name>
    <name evidence="12" type="ORF">CRG98_025930</name>
</gene>
<keyword evidence="8" id="KW-0333">Golgi apparatus</keyword>
<keyword evidence="5 10" id="KW-0732">Signal</keyword>
<dbReference type="GO" id="GO:0000139">
    <property type="term" value="C:Golgi membrane"/>
    <property type="evidence" value="ECO:0007669"/>
    <property type="project" value="UniProtKB-SubCell"/>
</dbReference>